<protein>
    <submittedName>
        <fullName evidence="1">Uncharacterized protein</fullName>
    </submittedName>
</protein>
<reference evidence="1" key="1">
    <citation type="submission" date="2020-11" db="EMBL/GenBank/DDBJ databases">
        <title>Connecting structure to function with the recovery of over 1000 high-quality activated sludge metagenome-assembled genomes encoding full-length rRNA genes using long-read sequencing.</title>
        <authorList>
            <person name="Singleton C.M."/>
            <person name="Petriglieri F."/>
            <person name="Kristensen J.M."/>
            <person name="Kirkegaard R.H."/>
            <person name="Michaelsen T.Y."/>
            <person name="Andersen M.H."/>
            <person name="Karst S.M."/>
            <person name="Dueholm M.S."/>
            <person name="Nielsen P.H."/>
            <person name="Albertsen M."/>
        </authorList>
    </citation>
    <scope>NUCLEOTIDE SEQUENCE</scope>
    <source>
        <strain evidence="1">Fred_18-Q3-R57-64_BAT3C.431</strain>
    </source>
</reference>
<accession>A0A7T9I1X6</accession>
<organism evidence="1">
    <name type="scientific">Candidatus Iainarchaeum sp</name>
    <dbReference type="NCBI Taxonomy" id="3101447"/>
    <lineage>
        <taxon>Archaea</taxon>
        <taxon>Candidatus Iainarchaeota</taxon>
        <taxon>Candidatus Iainarchaeia</taxon>
        <taxon>Candidatus Iainarchaeales</taxon>
        <taxon>Candidatus Iainarchaeaceae</taxon>
        <taxon>Candidatus Iainarchaeum</taxon>
    </lineage>
</organism>
<evidence type="ECO:0000313" key="1">
    <source>
        <dbReference type="EMBL" id="QQR92828.1"/>
    </source>
</evidence>
<sequence length="211" mass="21505">MRLLNVFAICGLALLVMATFASANVVTTTMTWFVASSKSISVAYGSPCTSSAFIFNETNAIYDPDSDGNAARVVPQATRVGPGDSNCQSSSQAAITVTSAGTASTNVDANFAAAFSGADVNIVLKVWQGSSGCGTAGLGGWEKDCTVTGTTSAPNTTTCKNFNSSNAIAGSRVITSLAVFSSTQLCFSGDFNTYVGAGDHNASFQLGSEFS</sequence>
<name>A0A7T9I1X6_9ARCH</name>
<dbReference type="EMBL" id="CP064981">
    <property type="protein sequence ID" value="QQR92828.1"/>
    <property type="molecule type" value="Genomic_DNA"/>
</dbReference>
<dbReference type="Proteomes" id="UP000596004">
    <property type="component" value="Chromosome"/>
</dbReference>
<proteinExistence type="predicted"/>
<dbReference type="AlphaFoldDB" id="A0A7T9I1X6"/>
<gene>
    <name evidence="1" type="ORF">IPJ89_01120</name>
</gene>